<evidence type="ECO:0000313" key="2">
    <source>
        <dbReference type="EMBL" id="RPA74015.1"/>
    </source>
</evidence>
<feature type="compositionally biased region" description="Basic and acidic residues" evidence="1">
    <location>
        <begin position="129"/>
        <end position="163"/>
    </location>
</feature>
<organism evidence="2 3">
    <name type="scientific">Ascobolus immersus RN42</name>
    <dbReference type="NCBI Taxonomy" id="1160509"/>
    <lineage>
        <taxon>Eukaryota</taxon>
        <taxon>Fungi</taxon>
        <taxon>Dikarya</taxon>
        <taxon>Ascomycota</taxon>
        <taxon>Pezizomycotina</taxon>
        <taxon>Pezizomycetes</taxon>
        <taxon>Pezizales</taxon>
        <taxon>Ascobolaceae</taxon>
        <taxon>Ascobolus</taxon>
    </lineage>
</organism>
<feature type="compositionally biased region" description="Basic and acidic residues" evidence="1">
    <location>
        <begin position="96"/>
        <end position="114"/>
    </location>
</feature>
<dbReference type="Proteomes" id="UP000275078">
    <property type="component" value="Unassembled WGS sequence"/>
</dbReference>
<protein>
    <submittedName>
        <fullName evidence="2">Uncharacterized protein</fullName>
    </submittedName>
</protein>
<dbReference type="AlphaFoldDB" id="A0A3N4HJE1"/>
<evidence type="ECO:0000256" key="1">
    <source>
        <dbReference type="SAM" id="MobiDB-lite"/>
    </source>
</evidence>
<keyword evidence="3" id="KW-1185">Reference proteome</keyword>
<dbReference type="EMBL" id="ML119803">
    <property type="protein sequence ID" value="RPA74015.1"/>
    <property type="molecule type" value="Genomic_DNA"/>
</dbReference>
<accession>A0A3N4HJE1</accession>
<gene>
    <name evidence="2" type="ORF">BJ508DRAFT_333490</name>
</gene>
<reference evidence="2 3" key="1">
    <citation type="journal article" date="2018" name="Nat. Ecol. Evol.">
        <title>Pezizomycetes genomes reveal the molecular basis of ectomycorrhizal truffle lifestyle.</title>
        <authorList>
            <person name="Murat C."/>
            <person name="Payen T."/>
            <person name="Noel B."/>
            <person name="Kuo A."/>
            <person name="Morin E."/>
            <person name="Chen J."/>
            <person name="Kohler A."/>
            <person name="Krizsan K."/>
            <person name="Balestrini R."/>
            <person name="Da Silva C."/>
            <person name="Montanini B."/>
            <person name="Hainaut M."/>
            <person name="Levati E."/>
            <person name="Barry K.W."/>
            <person name="Belfiori B."/>
            <person name="Cichocki N."/>
            <person name="Clum A."/>
            <person name="Dockter R.B."/>
            <person name="Fauchery L."/>
            <person name="Guy J."/>
            <person name="Iotti M."/>
            <person name="Le Tacon F."/>
            <person name="Lindquist E.A."/>
            <person name="Lipzen A."/>
            <person name="Malagnac F."/>
            <person name="Mello A."/>
            <person name="Molinier V."/>
            <person name="Miyauchi S."/>
            <person name="Poulain J."/>
            <person name="Riccioni C."/>
            <person name="Rubini A."/>
            <person name="Sitrit Y."/>
            <person name="Splivallo R."/>
            <person name="Traeger S."/>
            <person name="Wang M."/>
            <person name="Zifcakova L."/>
            <person name="Wipf D."/>
            <person name="Zambonelli A."/>
            <person name="Paolocci F."/>
            <person name="Nowrousian M."/>
            <person name="Ottonello S."/>
            <person name="Baldrian P."/>
            <person name="Spatafora J.W."/>
            <person name="Henrissat B."/>
            <person name="Nagy L.G."/>
            <person name="Aury J.M."/>
            <person name="Wincker P."/>
            <person name="Grigoriev I.V."/>
            <person name="Bonfante P."/>
            <person name="Martin F.M."/>
        </authorList>
    </citation>
    <scope>NUCLEOTIDE SEQUENCE [LARGE SCALE GENOMIC DNA]</scope>
    <source>
        <strain evidence="2 3">RN42</strain>
    </source>
</reference>
<sequence length="163" mass="18857">MPPPDERGKVAWTRFYTTIAIDTKKLQLDVSPGENLVLRDEDTKELSGFVYSDLVKNSLNEQRFLRMGEAAGGSFNEWRVVEGNTERRGQTGRQGQNREPDRRVVKGDAERRWESCQGRYQEKQSGVESDPKGKYDLLRALPRDEGDFERELSKDESQQEMNR</sequence>
<feature type="region of interest" description="Disordered" evidence="1">
    <location>
        <begin position="82"/>
        <end position="163"/>
    </location>
</feature>
<proteinExistence type="predicted"/>
<evidence type="ECO:0000313" key="3">
    <source>
        <dbReference type="Proteomes" id="UP000275078"/>
    </source>
</evidence>
<name>A0A3N4HJE1_ASCIM</name>